<dbReference type="EMBL" id="UFUW01000001">
    <property type="protein sequence ID" value="SUX20841.1"/>
    <property type="molecule type" value="Genomic_DNA"/>
</dbReference>
<keyword evidence="2" id="KW-1185">Reference proteome</keyword>
<dbReference type="AlphaFoldDB" id="A0A381E3Q2"/>
<sequence length="173" mass="19105">MAKTSNKRIKAATLETPQTLEQTQSWIKELGDTQREHARVSAALNDQIAALTEEHKPALNALADRIKELQQGVQTWCEAHRAELTASGGKTVNLITGEVSWRQRPPSIAVRGAEAVLESLRTLGLHRFIRTKDEVNKEAMLNEPELAVTVAGVSVIKGKEDFAITPFEVETQQ</sequence>
<evidence type="ECO:0000313" key="1">
    <source>
        <dbReference type="EMBL" id="SUX20841.1"/>
    </source>
</evidence>
<dbReference type="GO" id="GO:0042262">
    <property type="term" value="P:DNA protection"/>
    <property type="evidence" value="ECO:0007669"/>
    <property type="project" value="InterPro"/>
</dbReference>
<dbReference type="SUPFAM" id="SSF161266">
    <property type="entry name" value="Gam-like"/>
    <property type="match status" value="1"/>
</dbReference>
<dbReference type="RefSeq" id="WP_115611116.1">
    <property type="nucleotide sequence ID" value="NZ_JBHLZC010000001.1"/>
</dbReference>
<name>A0A381E3Q2_9GAMM</name>
<dbReference type="InterPro" id="IPR009951">
    <property type="entry name" value="Host-nuc_inhib_Gam"/>
</dbReference>
<proteinExistence type="predicted"/>
<protein>
    <submittedName>
        <fullName evidence="1">Mu-like prophage host-nuclease inhibitor protein Gam</fullName>
    </submittedName>
</protein>
<dbReference type="GO" id="GO:0003690">
    <property type="term" value="F:double-stranded DNA binding"/>
    <property type="evidence" value="ECO:0007669"/>
    <property type="project" value="InterPro"/>
</dbReference>
<dbReference type="OrthoDB" id="8141487at2"/>
<evidence type="ECO:0000313" key="2">
    <source>
        <dbReference type="Proteomes" id="UP000254572"/>
    </source>
</evidence>
<organism evidence="1 2">
    <name type="scientific">Cardiobacterium valvarum</name>
    <dbReference type="NCBI Taxonomy" id="194702"/>
    <lineage>
        <taxon>Bacteria</taxon>
        <taxon>Pseudomonadati</taxon>
        <taxon>Pseudomonadota</taxon>
        <taxon>Gammaproteobacteria</taxon>
        <taxon>Cardiobacteriales</taxon>
        <taxon>Cardiobacteriaceae</taxon>
        <taxon>Cardiobacterium</taxon>
    </lineage>
</organism>
<dbReference type="Gene3D" id="1.20.5.170">
    <property type="match status" value="1"/>
</dbReference>
<gene>
    <name evidence="1" type="ORF">NCTC13294_00847</name>
</gene>
<reference evidence="1 2" key="1">
    <citation type="submission" date="2018-06" db="EMBL/GenBank/DDBJ databases">
        <authorList>
            <consortium name="Pathogen Informatics"/>
            <person name="Doyle S."/>
        </authorList>
    </citation>
    <scope>NUCLEOTIDE SEQUENCE [LARGE SCALE GENOMIC DNA]</scope>
    <source>
        <strain evidence="1 2">NCTC13294</strain>
    </source>
</reference>
<dbReference type="Pfam" id="PF07352">
    <property type="entry name" value="Phage_Mu_Gam"/>
    <property type="match status" value="1"/>
</dbReference>
<accession>A0A381E3Q2</accession>
<dbReference type="Proteomes" id="UP000254572">
    <property type="component" value="Unassembled WGS sequence"/>
</dbReference>